<dbReference type="Proteomes" id="UP000729402">
    <property type="component" value="Unassembled WGS sequence"/>
</dbReference>
<organism evidence="1 2">
    <name type="scientific">Zizania palustris</name>
    <name type="common">Northern wild rice</name>
    <dbReference type="NCBI Taxonomy" id="103762"/>
    <lineage>
        <taxon>Eukaryota</taxon>
        <taxon>Viridiplantae</taxon>
        <taxon>Streptophyta</taxon>
        <taxon>Embryophyta</taxon>
        <taxon>Tracheophyta</taxon>
        <taxon>Spermatophyta</taxon>
        <taxon>Magnoliopsida</taxon>
        <taxon>Liliopsida</taxon>
        <taxon>Poales</taxon>
        <taxon>Poaceae</taxon>
        <taxon>BOP clade</taxon>
        <taxon>Oryzoideae</taxon>
        <taxon>Oryzeae</taxon>
        <taxon>Zizaniinae</taxon>
        <taxon>Zizania</taxon>
    </lineage>
</organism>
<keyword evidence="2" id="KW-1185">Reference proteome</keyword>
<evidence type="ECO:0000313" key="2">
    <source>
        <dbReference type="Proteomes" id="UP000729402"/>
    </source>
</evidence>
<comment type="caution">
    <text evidence="1">The sequence shown here is derived from an EMBL/GenBank/DDBJ whole genome shotgun (WGS) entry which is preliminary data.</text>
</comment>
<dbReference type="EMBL" id="JAAALK010000390">
    <property type="protein sequence ID" value="KAG8044725.1"/>
    <property type="molecule type" value="Genomic_DNA"/>
</dbReference>
<sequence>MCMPAWAVQTDSSNREMTGPLLVDINKAAVRGKIPRLPPNASRSFPPLYPAPADPTRSPANHRLRILPPPAVRSPQRFGPPPLRYPPHYIPTHGELSAAAVGTGANPKPNYKPLAIAEVVVAPLEARGARGQSHPVDRPPASRVLPGQRSARMRRTLLTSLQNFEDEHLSPYCPGTCCLSILCNAYSCFTFH</sequence>
<dbReference type="AlphaFoldDB" id="A0A8J5RG87"/>
<accession>A0A8J5RG87</accession>
<gene>
    <name evidence="1" type="ORF">GUJ93_ZPchr0070g33428</name>
</gene>
<name>A0A8J5RG87_ZIZPA</name>
<reference evidence="1" key="2">
    <citation type="submission" date="2021-02" db="EMBL/GenBank/DDBJ databases">
        <authorList>
            <person name="Kimball J.A."/>
            <person name="Haas M.W."/>
            <person name="Macchietto M."/>
            <person name="Kono T."/>
            <person name="Duquette J."/>
            <person name="Shao M."/>
        </authorList>
    </citation>
    <scope>NUCLEOTIDE SEQUENCE</scope>
    <source>
        <tissue evidence="1">Fresh leaf tissue</tissue>
    </source>
</reference>
<evidence type="ECO:0000313" key="1">
    <source>
        <dbReference type="EMBL" id="KAG8044725.1"/>
    </source>
</evidence>
<reference evidence="1" key="1">
    <citation type="journal article" date="2021" name="bioRxiv">
        <title>Whole Genome Assembly and Annotation of Northern Wild Rice, Zizania palustris L., Supports a Whole Genome Duplication in the Zizania Genus.</title>
        <authorList>
            <person name="Haas M."/>
            <person name="Kono T."/>
            <person name="Macchietto M."/>
            <person name="Millas R."/>
            <person name="McGilp L."/>
            <person name="Shao M."/>
            <person name="Duquette J."/>
            <person name="Hirsch C.N."/>
            <person name="Kimball J."/>
        </authorList>
    </citation>
    <scope>NUCLEOTIDE SEQUENCE</scope>
    <source>
        <tissue evidence="1">Fresh leaf tissue</tissue>
    </source>
</reference>
<proteinExistence type="predicted"/>
<protein>
    <submittedName>
        <fullName evidence="1">Uncharacterized protein</fullName>
    </submittedName>
</protein>
<dbReference type="EMBL" id="JAAALK010000390">
    <property type="protein sequence ID" value="KAG8044724.1"/>
    <property type="molecule type" value="Genomic_DNA"/>
</dbReference>